<dbReference type="Pfam" id="PF25967">
    <property type="entry name" value="RND-MFP_C"/>
    <property type="match status" value="1"/>
</dbReference>
<comment type="subcellular location">
    <subcellularLocation>
        <location evidence="1">Cell membrane</location>
    </subcellularLocation>
</comment>
<dbReference type="HOGENOM" id="CLU_018816_2_0_5"/>
<dbReference type="Gene3D" id="2.40.420.20">
    <property type="match status" value="1"/>
</dbReference>
<dbReference type="Gene3D" id="1.10.287.470">
    <property type="entry name" value="Helix hairpin bin"/>
    <property type="match status" value="1"/>
</dbReference>
<keyword evidence="6" id="KW-0472">Membrane</keyword>
<dbReference type="Pfam" id="PF25917">
    <property type="entry name" value="BSH_RND"/>
    <property type="match status" value="1"/>
</dbReference>
<dbReference type="Gene3D" id="2.40.50.100">
    <property type="match status" value="1"/>
</dbReference>
<name>Q1RIT5_RICBR</name>
<evidence type="ECO:0000313" key="11">
    <source>
        <dbReference type="EMBL" id="ABE04729.1"/>
    </source>
</evidence>
<evidence type="ECO:0000256" key="2">
    <source>
        <dbReference type="ARBA" id="ARBA00009477"/>
    </source>
</evidence>
<dbReference type="GO" id="GO:0015562">
    <property type="term" value="F:efflux transmembrane transporter activity"/>
    <property type="evidence" value="ECO:0007669"/>
    <property type="project" value="TreeGrafter"/>
</dbReference>
<evidence type="ECO:0000259" key="7">
    <source>
        <dbReference type="Pfam" id="PF25876"/>
    </source>
</evidence>
<evidence type="ECO:0000256" key="5">
    <source>
        <dbReference type="ARBA" id="ARBA00022519"/>
    </source>
</evidence>
<dbReference type="Pfam" id="PF25876">
    <property type="entry name" value="HH_MFP_RND"/>
    <property type="match status" value="1"/>
</dbReference>
<keyword evidence="5" id="KW-0997">Cell inner membrane</keyword>
<dbReference type="PANTHER" id="PTHR30469">
    <property type="entry name" value="MULTIDRUG RESISTANCE PROTEIN MDTA"/>
    <property type="match status" value="1"/>
</dbReference>
<dbReference type="InterPro" id="IPR058627">
    <property type="entry name" value="MdtA-like_C"/>
</dbReference>
<dbReference type="Pfam" id="PF25944">
    <property type="entry name" value="Beta-barrel_RND"/>
    <property type="match status" value="1"/>
</dbReference>
<dbReference type="RefSeq" id="WP_011477317.1">
    <property type="nucleotide sequence ID" value="NC_007940.1"/>
</dbReference>
<dbReference type="InterPro" id="IPR058625">
    <property type="entry name" value="MdtA-like_BSH"/>
</dbReference>
<dbReference type="InterPro" id="IPR058624">
    <property type="entry name" value="MdtA-like_HH"/>
</dbReference>
<dbReference type="AlphaFoldDB" id="Q1RIT5"/>
<feature type="domain" description="Multidrug resistance protein MdtA-like alpha-helical hairpin" evidence="7">
    <location>
        <begin position="56"/>
        <end position="126"/>
    </location>
</feature>
<evidence type="ECO:0000256" key="3">
    <source>
        <dbReference type="ARBA" id="ARBA00022448"/>
    </source>
</evidence>
<dbReference type="SUPFAM" id="SSF111369">
    <property type="entry name" value="HlyD-like secretion proteins"/>
    <property type="match status" value="1"/>
</dbReference>
<gene>
    <name evidence="11" type="ordered locus">RBE_0648</name>
</gene>
<proteinExistence type="inferred from homology"/>
<organism evidence="11 12">
    <name type="scientific">Rickettsia bellii (strain RML369-C)</name>
    <dbReference type="NCBI Taxonomy" id="336407"/>
    <lineage>
        <taxon>Bacteria</taxon>
        <taxon>Pseudomonadati</taxon>
        <taxon>Pseudomonadota</taxon>
        <taxon>Alphaproteobacteria</taxon>
        <taxon>Rickettsiales</taxon>
        <taxon>Rickettsiaceae</taxon>
        <taxon>Rickettsieae</taxon>
        <taxon>Rickettsia</taxon>
        <taxon>belli group</taxon>
    </lineage>
</organism>
<evidence type="ECO:0000259" key="8">
    <source>
        <dbReference type="Pfam" id="PF25917"/>
    </source>
</evidence>
<evidence type="ECO:0000256" key="4">
    <source>
        <dbReference type="ARBA" id="ARBA00022475"/>
    </source>
</evidence>
<evidence type="ECO:0000256" key="1">
    <source>
        <dbReference type="ARBA" id="ARBA00004236"/>
    </source>
</evidence>
<sequence length="321" mass="35660">MHHYIIELAGNAETYQTADIKSQVTGQILSVNFDDGQEVKADDLLYEIDPRPFQNQLQQAEASLLSDTYNLENAIKEEARYRNLYQEKAVSEEQYLQMLTNMNVLKAAVERDKAVIADANLQIEYSKIVAPFDGKLSESNVDIGNLAQAGLTTLVTINTISPIYVSFPVPEEHLNKINKSQKNSDLSLIVKTSSGQEVTDGEIVFIDNTIDSNSGTIKLKATLPNKDEILCPGQFVRVSLSVYTEKDALVVPSKAIQTNDQGPYIFIVDKDNKAVIRNIEIAFSNDDFVVIKNGVEEGEIVVTKGQLRLNNDTEVVIKESE</sequence>
<evidence type="ECO:0000313" key="12">
    <source>
        <dbReference type="Proteomes" id="UP000001951"/>
    </source>
</evidence>
<feature type="domain" description="Multidrug resistance protein MdtA-like C-terminal permuted SH3" evidence="10">
    <location>
        <begin position="247"/>
        <end position="305"/>
    </location>
</feature>
<keyword evidence="3" id="KW-0813">Transport</keyword>
<dbReference type="InterPro" id="IPR006143">
    <property type="entry name" value="RND_pump_MFP"/>
</dbReference>
<evidence type="ECO:0000259" key="9">
    <source>
        <dbReference type="Pfam" id="PF25944"/>
    </source>
</evidence>
<dbReference type="GO" id="GO:1990281">
    <property type="term" value="C:efflux pump complex"/>
    <property type="evidence" value="ECO:0007669"/>
    <property type="project" value="TreeGrafter"/>
</dbReference>
<reference evidence="11 12" key="1">
    <citation type="journal article" date="2006" name="PLoS Genet.">
        <title>Genome sequence of Rickettsia bellii illuminates the role of amoebae in gene exchanges between intracellular pathogens.</title>
        <authorList>
            <person name="Ogata H."/>
            <person name="La Scola B."/>
            <person name="Audic S."/>
            <person name="Renesto P."/>
            <person name="Blanc G."/>
            <person name="Robert C."/>
            <person name="Fournier P.-E."/>
            <person name="Claverie J.-M."/>
            <person name="Raoult D."/>
        </authorList>
    </citation>
    <scope>NUCLEOTIDE SEQUENCE [LARGE SCALE GENOMIC DNA]</scope>
    <source>
        <strain evidence="11 12">RML369-C</strain>
    </source>
</reference>
<protein>
    <submittedName>
        <fullName evidence="11">Membrane-fusion protein component of the RND family transporter</fullName>
    </submittedName>
</protein>
<comment type="similarity">
    <text evidence="2">Belongs to the membrane fusion protein (MFP) (TC 8.A.1) family.</text>
</comment>
<evidence type="ECO:0000256" key="6">
    <source>
        <dbReference type="ARBA" id="ARBA00023136"/>
    </source>
</evidence>
<dbReference type="Proteomes" id="UP000001951">
    <property type="component" value="Chromosome"/>
</dbReference>
<dbReference type="KEGG" id="rbe:RBE_0648"/>
<dbReference type="eggNOG" id="COG0845">
    <property type="taxonomic scope" value="Bacteria"/>
</dbReference>
<dbReference type="InterPro" id="IPR058626">
    <property type="entry name" value="MdtA-like_b-barrel"/>
</dbReference>
<dbReference type="EMBL" id="CP000087">
    <property type="protein sequence ID" value="ABE04729.1"/>
    <property type="molecule type" value="Genomic_DNA"/>
</dbReference>
<keyword evidence="4" id="KW-1003">Cell membrane</keyword>
<dbReference type="NCBIfam" id="TIGR01730">
    <property type="entry name" value="RND_mfp"/>
    <property type="match status" value="1"/>
</dbReference>
<feature type="domain" description="Multidrug resistance protein MdtA-like barrel-sandwich hybrid" evidence="8">
    <location>
        <begin position="17"/>
        <end position="154"/>
    </location>
</feature>
<dbReference type="Gene3D" id="2.40.30.170">
    <property type="match status" value="1"/>
</dbReference>
<feature type="domain" description="Multidrug resistance protein MdtA-like beta-barrel" evidence="9">
    <location>
        <begin position="162"/>
        <end position="242"/>
    </location>
</feature>
<evidence type="ECO:0000259" key="10">
    <source>
        <dbReference type="Pfam" id="PF25967"/>
    </source>
</evidence>
<accession>Q1RIT5</accession>
<dbReference type="PANTHER" id="PTHR30469:SF36">
    <property type="entry name" value="BLL3903 PROTEIN"/>
    <property type="match status" value="1"/>
</dbReference>